<feature type="domain" description="Ig-like" evidence="9">
    <location>
        <begin position="25"/>
        <end position="105"/>
    </location>
</feature>
<dbReference type="PROSITE" id="PS50835">
    <property type="entry name" value="IG_LIKE"/>
    <property type="match status" value="1"/>
</dbReference>
<evidence type="ECO:0000256" key="6">
    <source>
        <dbReference type="ARBA" id="ARBA00022859"/>
    </source>
</evidence>
<proteinExistence type="inferred from homology"/>
<dbReference type="AlphaFoldDB" id="A0AAV2IQS6"/>
<dbReference type="GO" id="GO:0042612">
    <property type="term" value="C:MHC class I protein complex"/>
    <property type="evidence" value="ECO:0007669"/>
    <property type="project" value="UniProtKB-KW"/>
</dbReference>
<evidence type="ECO:0000256" key="7">
    <source>
        <dbReference type="ARBA" id="ARBA00023319"/>
    </source>
</evidence>
<keyword evidence="11" id="KW-1185">Reference proteome</keyword>
<keyword evidence="8" id="KW-0732">Signal</keyword>
<comment type="subcellular location">
    <subcellularLocation>
        <location evidence="1">Secreted</location>
    </subcellularLocation>
</comment>
<organism evidence="10 11">
    <name type="scientific">Knipowitschia caucasica</name>
    <name type="common">Caucasian dwarf goby</name>
    <name type="synonym">Pomatoschistus caucasicus</name>
    <dbReference type="NCBI Taxonomy" id="637954"/>
    <lineage>
        <taxon>Eukaryota</taxon>
        <taxon>Metazoa</taxon>
        <taxon>Chordata</taxon>
        <taxon>Craniata</taxon>
        <taxon>Vertebrata</taxon>
        <taxon>Euteleostomi</taxon>
        <taxon>Actinopterygii</taxon>
        <taxon>Neopterygii</taxon>
        <taxon>Teleostei</taxon>
        <taxon>Neoteleostei</taxon>
        <taxon>Acanthomorphata</taxon>
        <taxon>Gobiaria</taxon>
        <taxon>Gobiiformes</taxon>
        <taxon>Gobioidei</taxon>
        <taxon>Gobiidae</taxon>
        <taxon>Gobiinae</taxon>
        <taxon>Knipowitschia</taxon>
    </lineage>
</organism>
<evidence type="ECO:0000313" key="11">
    <source>
        <dbReference type="Proteomes" id="UP001497482"/>
    </source>
</evidence>
<dbReference type="Gene3D" id="2.60.40.10">
    <property type="entry name" value="Immunoglobulins"/>
    <property type="match status" value="1"/>
</dbReference>
<name>A0AAV2IQS6_KNICA</name>
<dbReference type="PROSITE" id="PS00290">
    <property type="entry name" value="IG_MHC"/>
    <property type="match status" value="1"/>
</dbReference>
<dbReference type="EMBL" id="OZ035823">
    <property type="protein sequence ID" value="CAL1567290.1"/>
    <property type="molecule type" value="Genomic_DNA"/>
</dbReference>
<dbReference type="PANTHER" id="PTHR19944:SF62">
    <property type="entry name" value="BETA-2-MICROGLOBULIN"/>
    <property type="match status" value="1"/>
</dbReference>
<evidence type="ECO:0000256" key="8">
    <source>
        <dbReference type="SAM" id="SignalP"/>
    </source>
</evidence>
<dbReference type="InterPro" id="IPR013783">
    <property type="entry name" value="Ig-like_fold"/>
</dbReference>
<sequence>MNLLSCVTLAALCVALDAAYTRRPPKVQLYSREPGQMGEDNTLICRVSHFHPPDISLSLRGEDGLLPDSVQTDLAFGQDWHFHLTRSAPFRPQEGKQYTCRVEHGGKLTEVVWDPNM</sequence>
<evidence type="ECO:0000256" key="1">
    <source>
        <dbReference type="ARBA" id="ARBA00004613"/>
    </source>
</evidence>
<dbReference type="Pfam" id="PF07654">
    <property type="entry name" value="C1-set"/>
    <property type="match status" value="1"/>
</dbReference>
<dbReference type="Proteomes" id="UP001497482">
    <property type="component" value="Chromosome 1"/>
</dbReference>
<dbReference type="InterPro" id="IPR003597">
    <property type="entry name" value="Ig_C1-set"/>
</dbReference>
<dbReference type="PANTHER" id="PTHR19944">
    <property type="entry name" value="MHC CLASS II-RELATED"/>
    <property type="match status" value="1"/>
</dbReference>
<keyword evidence="4" id="KW-0490">MHC I</keyword>
<evidence type="ECO:0000259" key="9">
    <source>
        <dbReference type="PROSITE" id="PS50835"/>
    </source>
</evidence>
<evidence type="ECO:0000256" key="5">
    <source>
        <dbReference type="ARBA" id="ARBA00022525"/>
    </source>
</evidence>
<keyword evidence="6" id="KW-0391">Immunity</keyword>
<accession>A0AAV2IQS6</accession>
<protein>
    <recommendedName>
        <fullName evidence="3">Beta-2-microglobulin</fullName>
    </recommendedName>
</protein>
<evidence type="ECO:0000256" key="4">
    <source>
        <dbReference type="ARBA" id="ARBA00022451"/>
    </source>
</evidence>
<reference evidence="10 11" key="1">
    <citation type="submission" date="2024-04" db="EMBL/GenBank/DDBJ databases">
        <authorList>
            <person name="Waldvogel A.-M."/>
            <person name="Schoenle A."/>
        </authorList>
    </citation>
    <scope>NUCLEOTIDE SEQUENCE [LARGE SCALE GENOMIC DNA]</scope>
</reference>
<gene>
    <name evidence="10" type="ORF">KC01_LOCUS111</name>
</gene>
<feature type="chain" id="PRO_5043819448" description="Beta-2-microglobulin" evidence="8">
    <location>
        <begin position="19"/>
        <end position="117"/>
    </location>
</feature>
<dbReference type="InterPro" id="IPR050160">
    <property type="entry name" value="MHC/Immunoglobulin"/>
</dbReference>
<dbReference type="InterPro" id="IPR003006">
    <property type="entry name" value="Ig/MHC_CS"/>
</dbReference>
<dbReference type="InterPro" id="IPR036179">
    <property type="entry name" value="Ig-like_dom_sf"/>
</dbReference>
<dbReference type="GO" id="GO:0005576">
    <property type="term" value="C:extracellular region"/>
    <property type="evidence" value="ECO:0007669"/>
    <property type="project" value="UniProtKB-SubCell"/>
</dbReference>
<keyword evidence="7" id="KW-0393">Immunoglobulin domain</keyword>
<keyword evidence="5" id="KW-0964">Secreted</keyword>
<dbReference type="SUPFAM" id="SSF48726">
    <property type="entry name" value="Immunoglobulin"/>
    <property type="match status" value="1"/>
</dbReference>
<dbReference type="SMART" id="SM00407">
    <property type="entry name" value="IGc1"/>
    <property type="match status" value="1"/>
</dbReference>
<dbReference type="InterPro" id="IPR007110">
    <property type="entry name" value="Ig-like_dom"/>
</dbReference>
<feature type="signal peptide" evidence="8">
    <location>
        <begin position="1"/>
        <end position="18"/>
    </location>
</feature>
<comment type="similarity">
    <text evidence="2">Belongs to the beta-2-microglobulin family.</text>
</comment>
<evidence type="ECO:0000256" key="3">
    <source>
        <dbReference type="ARBA" id="ARBA00018767"/>
    </source>
</evidence>
<evidence type="ECO:0000256" key="2">
    <source>
        <dbReference type="ARBA" id="ARBA00009564"/>
    </source>
</evidence>
<evidence type="ECO:0000313" key="10">
    <source>
        <dbReference type="EMBL" id="CAL1567290.1"/>
    </source>
</evidence>
<dbReference type="GO" id="GO:0002474">
    <property type="term" value="P:antigen processing and presentation of peptide antigen via MHC class I"/>
    <property type="evidence" value="ECO:0007669"/>
    <property type="project" value="UniProtKB-KW"/>
</dbReference>